<dbReference type="CDD" id="cd00590">
    <property type="entry name" value="RRM_SF"/>
    <property type="match status" value="1"/>
</dbReference>
<evidence type="ECO:0000256" key="2">
    <source>
        <dbReference type="SAM" id="MobiDB-lite"/>
    </source>
</evidence>
<name>A0A1D1YHP2_9ARAE</name>
<dbReference type="PANTHER" id="PTHR37200:SF1">
    <property type="entry name" value="RNA-BINDING (RRM_RBD_RNP MOTIFS) FAMILY PROTEIN"/>
    <property type="match status" value="1"/>
</dbReference>
<dbReference type="InterPro" id="IPR000504">
    <property type="entry name" value="RRM_dom"/>
</dbReference>
<feature type="domain" description="RRM" evidence="3">
    <location>
        <begin position="194"/>
        <end position="281"/>
    </location>
</feature>
<sequence>MWVGRMASLQAPPASTSSTHPPPLLPAIFSTPLSLLPRRAADKKCSSSSSRSCNGSRLRPVSSFLSGGRGSGGFPVALASTGRRQGKSAPGYVGVEGDEDYDEWEDEDGGDEGDGPAVPFDEMRRWLRNKPAGFGEGKSYDTAVEDRLLEEMEQSRTAQLANIGKLKNGVAGQARPMEQRPPRVDETEVAPGNARVRVRGLPRKQNIHKDLKLAFKRFPSIVNISPAVVGNKKTRDPICKGFAFIDFDSDEAANKFVQTYSKQSVLFGKVQKEITCDVINTFHSSNPGSGKSSQHSLFTWQQPTDFQGEASTEPNLKVSSQDLEQKDSEVLNEFGISCTEENYVKVMTEDQPSLLLVDTTVDIGYSHESFLISEESQGFGNGEEAAESGSSKQKQKAQMVSRRKSGKTKSDKAPKLSMPRSFARLKVKERAVLTGVLSKYGEQAVPDFSKNS</sequence>
<gene>
    <name evidence="4" type="primary">RBMS1</name>
    <name evidence="4" type="ORF">g.47407</name>
</gene>
<feature type="region of interest" description="Disordered" evidence="2">
    <location>
        <begin position="78"/>
        <end position="117"/>
    </location>
</feature>
<dbReference type="AlphaFoldDB" id="A0A1D1YHP2"/>
<keyword evidence="1" id="KW-0694">RNA-binding</keyword>
<dbReference type="SMART" id="SM00360">
    <property type="entry name" value="RRM"/>
    <property type="match status" value="1"/>
</dbReference>
<evidence type="ECO:0000256" key="1">
    <source>
        <dbReference type="PROSITE-ProRule" id="PRU00176"/>
    </source>
</evidence>
<dbReference type="GO" id="GO:0003723">
    <property type="term" value="F:RNA binding"/>
    <property type="evidence" value="ECO:0007669"/>
    <property type="project" value="UniProtKB-UniRule"/>
</dbReference>
<evidence type="ECO:0000259" key="3">
    <source>
        <dbReference type="PROSITE" id="PS50102"/>
    </source>
</evidence>
<dbReference type="SUPFAM" id="SSF54928">
    <property type="entry name" value="RNA-binding domain, RBD"/>
    <property type="match status" value="1"/>
</dbReference>
<reference evidence="4" key="1">
    <citation type="submission" date="2015-07" db="EMBL/GenBank/DDBJ databases">
        <title>Transcriptome Assembly of Anthurium amnicola.</title>
        <authorList>
            <person name="Suzuki J."/>
        </authorList>
    </citation>
    <scope>NUCLEOTIDE SEQUENCE</scope>
</reference>
<proteinExistence type="predicted"/>
<accession>A0A1D1YHP2</accession>
<dbReference type="EMBL" id="GDJX01013760">
    <property type="protein sequence ID" value="JAT54176.1"/>
    <property type="molecule type" value="Transcribed_RNA"/>
</dbReference>
<feature type="compositionally biased region" description="Acidic residues" evidence="2">
    <location>
        <begin position="96"/>
        <end position="114"/>
    </location>
</feature>
<dbReference type="InterPro" id="IPR012677">
    <property type="entry name" value="Nucleotide-bd_a/b_plait_sf"/>
</dbReference>
<dbReference type="PROSITE" id="PS50102">
    <property type="entry name" value="RRM"/>
    <property type="match status" value="1"/>
</dbReference>
<feature type="region of interest" description="Disordered" evidence="2">
    <location>
        <begin position="1"/>
        <end position="25"/>
    </location>
</feature>
<feature type="compositionally biased region" description="Polar residues" evidence="2">
    <location>
        <begin position="388"/>
        <end position="398"/>
    </location>
</feature>
<dbReference type="PANTHER" id="PTHR37200">
    <property type="entry name" value="RNA-BINDING (RRM/RBD/RNP MOTIFS) FAMILY PROTEIN"/>
    <property type="match status" value="1"/>
</dbReference>
<organism evidence="4">
    <name type="scientific">Anthurium amnicola</name>
    <dbReference type="NCBI Taxonomy" id="1678845"/>
    <lineage>
        <taxon>Eukaryota</taxon>
        <taxon>Viridiplantae</taxon>
        <taxon>Streptophyta</taxon>
        <taxon>Embryophyta</taxon>
        <taxon>Tracheophyta</taxon>
        <taxon>Spermatophyta</taxon>
        <taxon>Magnoliopsida</taxon>
        <taxon>Liliopsida</taxon>
        <taxon>Araceae</taxon>
        <taxon>Pothoideae</taxon>
        <taxon>Potheae</taxon>
        <taxon>Anthurium</taxon>
    </lineage>
</organism>
<dbReference type="Pfam" id="PF00076">
    <property type="entry name" value="RRM_1"/>
    <property type="match status" value="1"/>
</dbReference>
<dbReference type="InterPro" id="IPR035979">
    <property type="entry name" value="RBD_domain_sf"/>
</dbReference>
<protein>
    <submittedName>
        <fullName evidence="4">RNA-binding motif, single-stranded-interacting protein 1</fullName>
    </submittedName>
</protein>
<evidence type="ECO:0000313" key="4">
    <source>
        <dbReference type="EMBL" id="JAT54176.1"/>
    </source>
</evidence>
<dbReference type="Gene3D" id="3.30.70.330">
    <property type="match status" value="1"/>
</dbReference>
<feature type="region of interest" description="Disordered" evidence="2">
    <location>
        <begin position="374"/>
        <end position="422"/>
    </location>
</feature>